<protein>
    <submittedName>
        <fullName evidence="2">(thale cress) hypothetical protein</fullName>
    </submittedName>
</protein>
<dbReference type="Pfam" id="PF14299">
    <property type="entry name" value="PP2"/>
    <property type="match status" value="1"/>
</dbReference>
<dbReference type="AlphaFoldDB" id="A0A7G2FHM6"/>
<gene>
    <name evidence="2" type="ORF">AT9943_LOCUS21325</name>
</gene>
<dbReference type="EMBL" id="LR881470">
    <property type="protein sequence ID" value="CAD5333993.1"/>
    <property type="molecule type" value="Genomic_DNA"/>
</dbReference>
<feature type="transmembrane region" description="Helical" evidence="1">
    <location>
        <begin position="30"/>
        <end position="51"/>
    </location>
</feature>
<accession>A0A7G2FHM6</accession>
<sequence length="216" mass="24838">MKKMFLIQMAATWLIIAVVIFDVMKRNSTITMAAELSSLAVAMALMIKFWVLKRQTDNVFMINARDLSITWSDNPEYWSWLPLPTKKPNEVVVEAALLNQVCWLDVSGKFDTKNLSLGIKYEVVFVVKLEDTAYGWDWEPVKLKLVMPNDSKTPQEQTVSFVEHIGKQWIDISAGEFIMSKESAGEISFSLYEHEANMWRSGLIVKRVVIRPKHHV</sequence>
<dbReference type="InterPro" id="IPR025886">
    <property type="entry name" value="PP2-like"/>
</dbReference>
<reference evidence="2 3" key="1">
    <citation type="submission" date="2020-09" db="EMBL/GenBank/DDBJ databases">
        <authorList>
            <person name="Ashkenazy H."/>
        </authorList>
    </citation>
    <scope>NUCLEOTIDE SEQUENCE [LARGE SCALE GENOMIC DNA]</scope>
    <source>
        <strain evidence="3">cv. Cdm-0</strain>
    </source>
</reference>
<dbReference type="PANTHER" id="PTHR48478">
    <property type="entry name" value="LECTIN-LIKE"/>
    <property type="match status" value="1"/>
</dbReference>
<evidence type="ECO:0000313" key="3">
    <source>
        <dbReference type="Proteomes" id="UP000516314"/>
    </source>
</evidence>
<dbReference type="InterPro" id="IPR052147">
    <property type="entry name" value="PP2-like/Lectin"/>
</dbReference>
<evidence type="ECO:0000313" key="2">
    <source>
        <dbReference type="EMBL" id="CAD5333993.1"/>
    </source>
</evidence>
<organism evidence="2 3">
    <name type="scientific">Arabidopsis thaliana</name>
    <name type="common">Mouse-ear cress</name>
    <dbReference type="NCBI Taxonomy" id="3702"/>
    <lineage>
        <taxon>Eukaryota</taxon>
        <taxon>Viridiplantae</taxon>
        <taxon>Streptophyta</taxon>
        <taxon>Embryophyta</taxon>
        <taxon>Tracheophyta</taxon>
        <taxon>Spermatophyta</taxon>
        <taxon>Magnoliopsida</taxon>
        <taxon>eudicotyledons</taxon>
        <taxon>Gunneridae</taxon>
        <taxon>Pentapetalae</taxon>
        <taxon>rosids</taxon>
        <taxon>malvids</taxon>
        <taxon>Brassicales</taxon>
        <taxon>Brassicaceae</taxon>
        <taxon>Camelineae</taxon>
        <taxon>Arabidopsis</taxon>
    </lineage>
</organism>
<keyword evidence="1" id="KW-0812">Transmembrane</keyword>
<dbReference type="PANTHER" id="PTHR48478:SF1">
    <property type="entry name" value="LECTIN-LIKE"/>
    <property type="match status" value="1"/>
</dbReference>
<keyword evidence="1" id="KW-1133">Transmembrane helix</keyword>
<feature type="transmembrane region" description="Helical" evidence="1">
    <location>
        <begin position="5"/>
        <end position="24"/>
    </location>
</feature>
<evidence type="ECO:0000256" key="1">
    <source>
        <dbReference type="SAM" id="Phobius"/>
    </source>
</evidence>
<proteinExistence type="predicted"/>
<keyword evidence="1" id="KW-0472">Membrane</keyword>
<dbReference type="GO" id="GO:0030246">
    <property type="term" value="F:carbohydrate binding"/>
    <property type="evidence" value="ECO:0007669"/>
    <property type="project" value="InterPro"/>
</dbReference>
<dbReference type="Proteomes" id="UP000516314">
    <property type="component" value="Chromosome 5"/>
</dbReference>
<name>A0A7G2FHM6_ARATH</name>